<evidence type="ECO:0000313" key="2">
    <source>
        <dbReference type="Proteomes" id="UP001628220"/>
    </source>
</evidence>
<protein>
    <submittedName>
        <fullName evidence="1">Uncharacterized protein</fullName>
    </submittedName>
</protein>
<comment type="caution">
    <text evidence="1">The sequence shown here is derived from an EMBL/GenBank/DDBJ whole genome shotgun (WGS) entry which is preliminary data.</text>
</comment>
<accession>A0ABQ0E3R4</accession>
<reference evidence="1 2" key="1">
    <citation type="journal article" date="2025" name="Int. J. Syst. Evol. Microbiol.">
        <title>Desulfovibrio falkowii sp. nov., Porphyromonas miyakawae sp. nov., Mediterraneibacter flintii sp. nov. and Owariibacterium komagatae gen. nov., sp. nov., isolated from human faeces.</title>
        <authorList>
            <person name="Hamaguchi T."/>
            <person name="Ohara M."/>
            <person name="Hisatomi A."/>
            <person name="Sekiguchi K."/>
            <person name="Takeda J.I."/>
            <person name="Ueyama J."/>
            <person name="Ito M."/>
            <person name="Nishiwaki H."/>
            <person name="Ogi T."/>
            <person name="Hirayama M."/>
            <person name="Ohkuma M."/>
            <person name="Sakamoto M."/>
            <person name="Ohno K."/>
        </authorList>
    </citation>
    <scope>NUCLEOTIDE SEQUENCE [LARGE SCALE GENOMIC DNA]</scope>
    <source>
        <strain evidence="1 2">13CB11C</strain>
    </source>
</reference>
<proteinExistence type="predicted"/>
<evidence type="ECO:0000313" key="1">
    <source>
        <dbReference type="EMBL" id="GAB1252318.1"/>
    </source>
</evidence>
<organism evidence="1 2">
    <name type="scientific">Porphyromonas miyakawae</name>
    <dbReference type="NCBI Taxonomy" id="3137470"/>
    <lineage>
        <taxon>Bacteria</taxon>
        <taxon>Pseudomonadati</taxon>
        <taxon>Bacteroidota</taxon>
        <taxon>Bacteroidia</taxon>
        <taxon>Bacteroidales</taxon>
        <taxon>Porphyromonadaceae</taxon>
        <taxon>Porphyromonas</taxon>
    </lineage>
</organism>
<gene>
    <name evidence="1" type="ORF">Tsumi_14240</name>
</gene>
<dbReference type="Proteomes" id="UP001628220">
    <property type="component" value="Unassembled WGS sequence"/>
</dbReference>
<sequence>MSDAHLFVGAKEYICQRITIEDYQNDEKNYNLPAYRAVDTAKCRFCMGAAEKGAIH</sequence>
<keyword evidence="2" id="KW-1185">Reference proteome</keyword>
<dbReference type="EMBL" id="BAAFSF010000004">
    <property type="protein sequence ID" value="GAB1252318.1"/>
    <property type="molecule type" value="Genomic_DNA"/>
</dbReference>
<name>A0ABQ0E3R4_9PORP</name>